<gene>
    <name evidence="2" type="ORF">HZH68_012603</name>
</gene>
<protein>
    <submittedName>
        <fullName evidence="2">Uncharacterized protein</fullName>
    </submittedName>
</protein>
<keyword evidence="3" id="KW-1185">Reference proteome</keyword>
<feature type="compositionally biased region" description="Gly residues" evidence="1">
    <location>
        <begin position="129"/>
        <end position="139"/>
    </location>
</feature>
<proteinExistence type="predicted"/>
<feature type="compositionally biased region" description="Low complexity" evidence="1">
    <location>
        <begin position="111"/>
        <end position="128"/>
    </location>
</feature>
<name>A0A834JJD6_VESGE</name>
<feature type="compositionally biased region" description="Low complexity" evidence="1">
    <location>
        <begin position="168"/>
        <end position="177"/>
    </location>
</feature>
<accession>A0A834JJD6</accession>
<feature type="region of interest" description="Disordered" evidence="1">
    <location>
        <begin position="84"/>
        <end position="177"/>
    </location>
</feature>
<evidence type="ECO:0000313" key="2">
    <source>
        <dbReference type="EMBL" id="KAF7388661.1"/>
    </source>
</evidence>
<dbReference type="EMBL" id="JACSDZ010000013">
    <property type="protein sequence ID" value="KAF7388661.1"/>
    <property type="molecule type" value="Genomic_DNA"/>
</dbReference>
<reference evidence="2" key="1">
    <citation type="journal article" date="2020" name="G3 (Bethesda)">
        <title>High-Quality Assemblies for Three Invasive Social Wasps from the &lt;i&gt;Vespula&lt;/i&gt; Genus.</title>
        <authorList>
            <person name="Harrop T.W.R."/>
            <person name="Guhlin J."/>
            <person name="McLaughlin G.M."/>
            <person name="Permina E."/>
            <person name="Stockwell P."/>
            <person name="Gilligan J."/>
            <person name="Le Lec M.F."/>
            <person name="Gruber M.A.M."/>
            <person name="Quinn O."/>
            <person name="Lovegrove M."/>
            <person name="Duncan E.J."/>
            <person name="Remnant E.J."/>
            <person name="Van Eeckhoven J."/>
            <person name="Graham B."/>
            <person name="Knapp R.A."/>
            <person name="Langford K.W."/>
            <person name="Kronenberg Z."/>
            <person name="Press M.O."/>
            <person name="Eacker S.M."/>
            <person name="Wilson-Rankin E.E."/>
            <person name="Purcell J."/>
            <person name="Lester P.J."/>
            <person name="Dearden P.K."/>
        </authorList>
    </citation>
    <scope>NUCLEOTIDE SEQUENCE</scope>
    <source>
        <strain evidence="2">Linc-1</strain>
    </source>
</reference>
<evidence type="ECO:0000256" key="1">
    <source>
        <dbReference type="SAM" id="MobiDB-lite"/>
    </source>
</evidence>
<dbReference type="Proteomes" id="UP000617340">
    <property type="component" value="Unassembled WGS sequence"/>
</dbReference>
<comment type="caution">
    <text evidence="2">The sequence shown here is derived from an EMBL/GenBank/DDBJ whole genome shotgun (WGS) entry which is preliminary data.</text>
</comment>
<sequence length="350" mass="37011">MEHNDPRTGYITDLLSGSRKVTKAVAREENHCTNYREPVELRHYHRVSMKLGQSLNASSSNEAVHLQQRLRSLSTELVTLRNRLHVSQPPNGGSVPSPGTQGALSKSPEKGNSVVTGVAAGVGTNTGSSGTGNGNGTGNGAPSSPAPAVPPRTSLPPASTVSHGIGHPTGHSSNHSTSHTLTASAIVHPHVNHASANTLGHNSTVANNFISDLDPTKRHNGVSDDGIVSCVTALGCLRSPPISSIIADVKNAKSNQGQHRCLPKATTPASTGPATSTALDDLIHLPGPLTEDAVLKCLQARFCAKQYHSCRHIILESNIKYLFDIRINGITLFDSSQNFMGHVRKSREMF</sequence>
<dbReference type="AlphaFoldDB" id="A0A834JJD6"/>
<organism evidence="2 3">
    <name type="scientific">Vespula germanica</name>
    <name type="common">German yellow jacket</name>
    <name type="synonym">Paravespula germanica</name>
    <dbReference type="NCBI Taxonomy" id="30212"/>
    <lineage>
        <taxon>Eukaryota</taxon>
        <taxon>Metazoa</taxon>
        <taxon>Ecdysozoa</taxon>
        <taxon>Arthropoda</taxon>
        <taxon>Hexapoda</taxon>
        <taxon>Insecta</taxon>
        <taxon>Pterygota</taxon>
        <taxon>Neoptera</taxon>
        <taxon>Endopterygota</taxon>
        <taxon>Hymenoptera</taxon>
        <taxon>Apocrita</taxon>
        <taxon>Aculeata</taxon>
        <taxon>Vespoidea</taxon>
        <taxon>Vespidae</taxon>
        <taxon>Vespinae</taxon>
        <taxon>Vespula</taxon>
    </lineage>
</organism>
<feature type="compositionally biased region" description="Pro residues" evidence="1">
    <location>
        <begin position="144"/>
        <end position="154"/>
    </location>
</feature>
<evidence type="ECO:0000313" key="3">
    <source>
        <dbReference type="Proteomes" id="UP000617340"/>
    </source>
</evidence>